<dbReference type="Proteomes" id="UP000268094">
    <property type="component" value="Unassembled WGS sequence"/>
</dbReference>
<protein>
    <submittedName>
        <fullName evidence="1">Uncharacterized protein</fullName>
    </submittedName>
</protein>
<name>A0A3A8I8P0_9BACT</name>
<reference evidence="2" key="1">
    <citation type="submission" date="2018-09" db="EMBL/GenBank/DDBJ databases">
        <authorList>
            <person name="Livingstone P.G."/>
            <person name="Whitworth D.E."/>
        </authorList>
    </citation>
    <scope>NUCLEOTIDE SEQUENCE [LARGE SCALE GENOMIC DNA]</scope>
    <source>
        <strain evidence="2">CA054A</strain>
    </source>
</reference>
<accession>A0A3A8I8P0</accession>
<gene>
    <name evidence="1" type="ORF">D7V88_35445</name>
</gene>
<evidence type="ECO:0000313" key="1">
    <source>
        <dbReference type="EMBL" id="RKG74043.1"/>
    </source>
</evidence>
<proteinExistence type="predicted"/>
<evidence type="ECO:0000313" key="2">
    <source>
        <dbReference type="Proteomes" id="UP000268094"/>
    </source>
</evidence>
<organism evidence="1 2">
    <name type="scientific">Corallococcus terminator</name>
    <dbReference type="NCBI Taxonomy" id="2316733"/>
    <lineage>
        <taxon>Bacteria</taxon>
        <taxon>Pseudomonadati</taxon>
        <taxon>Myxococcota</taxon>
        <taxon>Myxococcia</taxon>
        <taxon>Myxococcales</taxon>
        <taxon>Cystobacterineae</taxon>
        <taxon>Myxococcaceae</taxon>
        <taxon>Corallococcus</taxon>
    </lineage>
</organism>
<dbReference type="EMBL" id="RAVZ01000385">
    <property type="protein sequence ID" value="RKG74043.1"/>
    <property type="molecule type" value="Genomic_DNA"/>
</dbReference>
<dbReference type="AlphaFoldDB" id="A0A3A8I8P0"/>
<comment type="caution">
    <text evidence="1">The sequence shown here is derived from an EMBL/GenBank/DDBJ whole genome shotgun (WGS) entry which is preliminary data.</text>
</comment>
<keyword evidence="2" id="KW-1185">Reference proteome</keyword>
<sequence>MKFAMQVTKGTLRVGYRDLDGDKQLIVTPASPASLEMRTRLHRERRSFTLYFEPLGGHVEGLTGTVDYSTP</sequence>